<organismHost>
    <name type="scientific">Delftia acidovorans</name>
    <name type="common">Pseudomonas acidovorans</name>
    <name type="synonym">Comamonas acidovorans</name>
    <dbReference type="NCBI Taxonomy" id="80866"/>
</organismHost>
<sequence length="106" mass="12198">MITNFYMNNEDYVIMDNHDDGGSILVAPFHDQANVLMTVTQDLAVLDKSGKQIGQMQSFNGVIRLIQFDYTEFVAPVAETPFVRYNEALDEIVKETFRWYALHDCL</sequence>
<evidence type="ECO:0000313" key="2">
    <source>
        <dbReference type="Proteomes" id="UP000008986"/>
    </source>
</evidence>
<dbReference type="KEGG" id="vg:8684107"/>
<gene>
    <name evidence="1" type="primary">159</name>
</gene>
<proteinExistence type="predicted"/>
<protein>
    <submittedName>
        <fullName evidence="1">Uncharacterized protein</fullName>
    </submittedName>
</protein>
<keyword evidence="2" id="KW-1185">Reference proteome</keyword>
<organism evidence="1 2">
    <name type="scientific">Delftia phage PhiW-14</name>
    <name type="common">Deftia acidovorans bacteriophage phiW-14</name>
    <dbReference type="NCBI Taxonomy" id="665032"/>
    <lineage>
        <taxon>Viruses</taxon>
        <taxon>Duplodnaviria</taxon>
        <taxon>Heunggongvirae</taxon>
        <taxon>Uroviricota</taxon>
        <taxon>Caudoviricetes</taxon>
        <taxon>Ionavirus</taxon>
        <taxon>Ionavirus W14</taxon>
    </lineage>
</organism>
<dbReference type="EMBL" id="GQ357915">
    <property type="protein sequence ID" value="ACV50181.1"/>
    <property type="molecule type" value="Genomic_DNA"/>
</dbReference>
<reference evidence="2" key="1">
    <citation type="submission" date="2009-07" db="EMBL/GenBank/DDBJ databases">
        <authorList>
            <person name="Kropinski A.M."/>
            <person name="Villegas A."/>
            <person name="Lingohr E.J."/>
        </authorList>
    </citation>
    <scope>NUCLEOTIDE SEQUENCE [LARGE SCALE GENOMIC DNA]</scope>
</reference>
<dbReference type="GeneID" id="8684107"/>
<accession>C9DGD0</accession>
<name>C9DGD0_BPW14</name>
<evidence type="ECO:0000313" key="1">
    <source>
        <dbReference type="EMBL" id="ACV50181.1"/>
    </source>
</evidence>
<dbReference type="RefSeq" id="YP_003359013.1">
    <property type="nucleotide sequence ID" value="NC_013697.1"/>
</dbReference>
<dbReference type="Proteomes" id="UP000008986">
    <property type="component" value="Segment"/>
</dbReference>